<dbReference type="Proteomes" id="UP000232188">
    <property type="component" value="Unassembled WGS sequence"/>
</dbReference>
<accession>A0A2M9YJH0</accession>
<name>A0A2M9YJH0_9LEPT</name>
<dbReference type="InterPro" id="IPR013230">
    <property type="entry name" value="Peptidase_M15A_C"/>
</dbReference>
<evidence type="ECO:0000313" key="4">
    <source>
        <dbReference type="Proteomes" id="UP000232149"/>
    </source>
</evidence>
<evidence type="ECO:0000259" key="1">
    <source>
        <dbReference type="Pfam" id="PF08291"/>
    </source>
</evidence>
<comment type="caution">
    <text evidence="2">The sequence shown here is derived from an EMBL/GenBank/DDBJ whole genome shotgun (WGS) entry which is preliminary data.</text>
</comment>
<keyword evidence="4" id="KW-1185">Reference proteome</keyword>
<proteinExistence type="predicted"/>
<feature type="domain" description="Peptidase M15A C-terminal" evidence="1">
    <location>
        <begin position="109"/>
        <end position="183"/>
    </location>
</feature>
<dbReference type="EMBL" id="NPDU01000020">
    <property type="protein sequence ID" value="PJZ62173.1"/>
    <property type="molecule type" value="Genomic_DNA"/>
</dbReference>
<sequence length="194" mass="22840">MVNVALKRIFPFLLFLFFFLFCDSRPRTPPSKEQWNEFRKIPENHRKILTFEKFLRLNQVLNVVPAEQLLRQGTDWRQAESPPFSIPPRDLWPNILPTLRVIRDLILPEIGPVTVVSGFRDAEYNVKAGGAKSSRHLLFSAVDLVPNREIDRIELHNRLLNLWQKKGPEKKIGLGLYSRNRFHIDTNGFRKWEK</sequence>
<dbReference type="EMBL" id="NPDV01000021">
    <property type="protein sequence ID" value="PJZ51688.1"/>
    <property type="molecule type" value="Genomic_DNA"/>
</dbReference>
<evidence type="ECO:0000313" key="2">
    <source>
        <dbReference type="EMBL" id="PJZ51688.1"/>
    </source>
</evidence>
<dbReference type="InterPro" id="IPR009045">
    <property type="entry name" value="Zn_M74/Hedgehog-like"/>
</dbReference>
<dbReference type="Gene3D" id="3.30.1380.10">
    <property type="match status" value="1"/>
</dbReference>
<dbReference type="AlphaFoldDB" id="A0A2M9YJH0"/>
<gene>
    <name evidence="3" type="ORF">CH376_09555</name>
    <name evidence="2" type="ORF">CH380_18930</name>
</gene>
<dbReference type="SUPFAM" id="SSF55166">
    <property type="entry name" value="Hedgehog/DD-peptidase"/>
    <property type="match status" value="1"/>
</dbReference>
<evidence type="ECO:0000313" key="5">
    <source>
        <dbReference type="Proteomes" id="UP000232188"/>
    </source>
</evidence>
<reference evidence="4 5" key="1">
    <citation type="submission" date="2017-07" db="EMBL/GenBank/DDBJ databases">
        <title>Leptospira spp. isolated from tropical soils.</title>
        <authorList>
            <person name="Thibeaux R."/>
            <person name="Iraola G."/>
            <person name="Ferres I."/>
            <person name="Bierque E."/>
            <person name="Girault D."/>
            <person name="Soupe-Gilbert M.-E."/>
            <person name="Picardeau M."/>
            <person name="Goarant C."/>
        </authorList>
    </citation>
    <scope>NUCLEOTIDE SEQUENCE [LARGE SCALE GENOMIC DNA]</scope>
    <source>
        <strain evidence="2 5">FH2-B-C1</strain>
        <strain evidence="3 4">FH2-B-D1</strain>
    </source>
</reference>
<protein>
    <submittedName>
        <fullName evidence="2">Peptidase M15</fullName>
    </submittedName>
</protein>
<dbReference type="Proteomes" id="UP000232149">
    <property type="component" value="Unassembled WGS sequence"/>
</dbReference>
<dbReference type="Pfam" id="PF08291">
    <property type="entry name" value="Peptidase_M15_3"/>
    <property type="match status" value="1"/>
</dbReference>
<evidence type="ECO:0000313" key="3">
    <source>
        <dbReference type="EMBL" id="PJZ62173.1"/>
    </source>
</evidence>
<organism evidence="2 5">
    <name type="scientific">Leptospira adleri</name>
    <dbReference type="NCBI Taxonomy" id="2023186"/>
    <lineage>
        <taxon>Bacteria</taxon>
        <taxon>Pseudomonadati</taxon>
        <taxon>Spirochaetota</taxon>
        <taxon>Spirochaetia</taxon>
        <taxon>Leptospirales</taxon>
        <taxon>Leptospiraceae</taxon>
        <taxon>Leptospira</taxon>
    </lineage>
</organism>